<organism evidence="1 2">
    <name type="scientific">Rhizobium anhuiense</name>
    <dbReference type="NCBI Taxonomy" id="1184720"/>
    <lineage>
        <taxon>Bacteria</taxon>
        <taxon>Pseudomonadati</taxon>
        <taxon>Pseudomonadota</taxon>
        <taxon>Alphaproteobacteria</taxon>
        <taxon>Hyphomicrobiales</taxon>
        <taxon>Rhizobiaceae</taxon>
        <taxon>Rhizobium/Agrobacterium group</taxon>
        <taxon>Rhizobium</taxon>
    </lineage>
</organism>
<evidence type="ECO:0000313" key="1">
    <source>
        <dbReference type="EMBL" id="PDS47372.1"/>
    </source>
</evidence>
<dbReference type="Proteomes" id="UP000219972">
    <property type="component" value="Unassembled WGS sequence"/>
</dbReference>
<proteinExistence type="predicted"/>
<protein>
    <submittedName>
        <fullName evidence="1">Pseudoazurin</fullName>
    </submittedName>
</protein>
<sequence length="28" mass="2826">MRSKFGLIAVAAVLVASAAPSMAADHQI</sequence>
<keyword evidence="2" id="KW-1185">Reference proteome</keyword>
<comment type="caution">
    <text evidence="1">The sequence shown here is derived from an EMBL/GenBank/DDBJ whole genome shotgun (WGS) entry which is preliminary data.</text>
</comment>
<evidence type="ECO:0000313" key="2">
    <source>
        <dbReference type="Proteomes" id="UP000219972"/>
    </source>
</evidence>
<gene>
    <name evidence="1" type="ORF">CO662_35350</name>
</gene>
<name>A0ABX4IZ55_9HYPH</name>
<feature type="non-terminal residue" evidence="1">
    <location>
        <position position="28"/>
    </location>
</feature>
<accession>A0ABX4IZ55</accession>
<reference evidence="1 2" key="1">
    <citation type="submission" date="2017-09" db="EMBL/GenBank/DDBJ databases">
        <title>Comparative genomics of rhizobia isolated from Phaseolus vulgaris in China.</title>
        <authorList>
            <person name="Tong W."/>
        </authorList>
    </citation>
    <scope>NUCLEOTIDE SEQUENCE [LARGE SCALE GENOMIC DNA]</scope>
    <source>
        <strain evidence="1 2">Y27</strain>
    </source>
</reference>
<dbReference type="EMBL" id="NWSL01000050">
    <property type="protein sequence ID" value="PDS47372.1"/>
    <property type="molecule type" value="Genomic_DNA"/>
</dbReference>